<dbReference type="AlphaFoldDB" id="A0A1G2K4D5"/>
<evidence type="ECO:0000313" key="1">
    <source>
        <dbReference type="EMBL" id="OGZ93471.1"/>
    </source>
</evidence>
<proteinExistence type="predicted"/>
<dbReference type="PANTHER" id="PTHR40036:SF1">
    <property type="entry name" value="MACROCIN O-METHYLTRANSFERASE"/>
    <property type="match status" value="1"/>
</dbReference>
<dbReference type="Pfam" id="PF05711">
    <property type="entry name" value="TylF"/>
    <property type="match status" value="1"/>
</dbReference>
<protein>
    <recommendedName>
        <fullName evidence="3">Methyltransferase</fullName>
    </recommendedName>
</protein>
<dbReference type="Gene3D" id="3.40.50.150">
    <property type="entry name" value="Vaccinia Virus protein VP39"/>
    <property type="match status" value="1"/>
</dbReference>
<sequence length="258" mass="29662">MKLNEFVQRIILRFGYVVFRAREGYHYVPTVYGRSAKKLRDIRAHSVFYRSAREVVEAKTTGHFYDRLYHLYQAVENITRIRHGGEKIFILEAGVHKGGTSHFLAALCRHYFSDGAAMYSVDTFTGHDARDLPHLREGKRHVPGLFSDTSFESVRAYLSSFPFVEVLKGRIQDIAPRFFHTKFHLVHLDMDIEEPTKFALSFFGERMASGGIIIVDDYGFYETSPGVEKTVEEYCGSPAGKRIRRFNLMTGQCLLVFP</sequence>
<dbReference type="InterPro" id="IPR008884">
    <property type="entry name" value="TylF_MeTrfase"/>
</dbReference>
<dbReference type="EMBL" id="MHQB01000036">
    <property type="protein sequence ID" value="OGZ93471.1"/>
    <property type="molecule type" value="Genomic_DNA"/>
</dbReference>
<dbReference type="SUPFAM" id="SSF53335">
    <property type="entry name" value="S-adenosyl-L-methionine-dependent methyltransferases"/>
    <property type="match status" value="1"/>
</dbReference>
<dbReference type="Proteomes" id="UP000177392">
    <property type="component" value="Unassembled WGS sequence"/>
</dbReference>
<dbReference type="PANTHER" id="PTHR40036">
    <property type="entry name" value="MACROCIN O-METHYLTRANSFERASE"/>
    <property type="match status" value="1"/>
</dbReference>
<reference evidence="1 2" key="1">
    <citation type="journal article" date="2016" name="Nat. Commun.">
        <title>Thousands of microbial genomes shed light on interconnected biogeochemical processes in an aquifer system.</title>
        <authorList>
            <person name="Anantharaman K."/>
            <person name="Brown C.T."/>
            <person name="Hug L.A."/>
            <person name="Sharon I."/>
            <person name="Castelle C.J."/>
            <person name="Probst A.J."/>
            <person name="Thomas B.C."/>
            <person name="Singh A."/>
            <person name="Wilkins M.J."/>
            <person name="Karaoz U."/>
            <person name="Brodie E.L."/>
            <person name="Williams K.H."/>
            <person name="Hubbard S.S."/>
            <person name="Banfield J.F."/>
        </authorList>
    </citation>
    <scope>NUCLEOTIDE SEQUENCE [LARGE SCALE GENOMIC DNA]</scope>
</reference>
<dbReference type="InterPro" id="IPR029063">
    <property type="entry name" value="SAM-dependent_MTases_sf"/>
</dbReference>
<evidence type="ECO:0000313" key="2">
    <source>
        <dbReference type="Proteomes" id="UP000177392"/>
    </source>
</evidence>
<gene>
    <name evidence="1" type="ORF">A2131_02220</name>
</gene>
<organism evidence="1 2">
    <name type="scientific">Candidatus Sungbacteria bacterium GWC2_49_10</name>
    <dbReference type="NCBI Taxonomy" id="1802263"/>
    <lineage>
        <taxon>Bacteria</taxon>
        <taxon>Candidatus Sungiibacteriota</taxon>
    </lineage>
</organism>
<accession>A0A1G2K4D5</accession>
<evidence type="ECO:0008006" key="3">
    <source>
        <dbReference type="Google" id="ProtNLM"/>
    </source>
</evidence>
<name>A0A1G2K4D5_9BACT</name>
<comment type="caution">
    <text evidence="1">The sequence shown here is derived from an EMBL/GenBank/DDBJ whole genome shotgun (WGS) entry which is preliminary data.</text>
</comment>